<dbReference type="InterPro" id="IPR036291">
    <property type="entry name" value="NAD(P)-bd_dom_sf"/>
</dbReference>
<dbReference type="PANTHER" id="PTHR43593:SF1">
    <property type="entry name" value="INOSITOL 2-DEHYDROGENASE"/>
    <property type="match status" value="1"/>
</dbReference>
<dbReference type="EMBL" id="JYFE01000028">
    <property type="protein sequence ID" value="KIT16631.1"/>
    <property type="molecule type" value="Genomic_DNA"/>
</dbReference>
<dbReference type="AlphaFoldDB" id="A0A0D1EI91"/>
<protein>
    <submittedName>
        <fullName evidence="3">IolG protein</fullName>
        <ecNumber evidence="3">1.1.1.18</ecNumber>
    </submittedName>
</protein>
<name>A0A0D1EI91_9RHOB</name>
<dbReference type="PANTHER" id="PTHR43593">
    <property type="match status" value="1"/>
</dbReference>
<evidence type="ECO:0000259" key="1">
    <source>
        <dbReference type="Pfam" id="PF01408"/>
    </source>
</evidence>
<dbReference type="PATRIC" id="fig|935700.4.peg.1655"/>
<dbReference type="STRING" id="935700.jaqu_15980"/>
<keyword evidence="4" id="KW-1185">Reference proteome</keyword>
<comment type="caution">
    <text evidence="3">The sequence shown here is derived from an EMBL/GenBank/DDBJ whole genome shotgun (WGS) entry which is preliminary data.</text>
</comment>
<dbReference type="SUPFAM" id="SSF51735">
    <property type="entry name" value="NAD(P)-binding Rossmann-fold domains"/>
    <property type="match status" value="1"/>
</dbReference>
<dbReference type="GO" id="GO:0050112">
    <property type="term" value="F:inositol 2-dehydrogenase (NAD+) activity"/>
    <property type="evidence" value="ECO:0007669"/>
    <property type="project" value="UniProtKB-EC"/>
</dbReference>
<dbReference type="InterPro" id="IPR004104">
    <property type="entry name" value="Gfo/Idh/MocA-like_OxRdtase_C"/>
</dbReference>
<organism evidence="3 4">
    <name type="scientific">Jannaschia aquimarina</name>
    <dbReference type="NCBI Taxonomy" id="935700"/>
    <lineage>
        <taxon>Bacteria</taxon>
        <taxon>Pseudomonadati</taxon>
        <taxon>Pseudomonadota</taxon>
        <taxon>Alphaproteobacteria</taxon>
        <taxon>Rhodobacterales</taxon>
        <taxon>Roseobacteraceae</taxon>
        <taxon>Jannaschia</taxon>
    </lineage>
</organism>
<evidence type="ECO:0000259" key="2">
    <source>
        <dbReference type="Pfam" id="PF02894"/>
    </source>
</evidence>
<dbReference type="EC" id="1.1.1.18" evidence="3"/>
<dbReference type="InterPro" id="IPR050424">
    <property type="entry name" value="Gfo-Idh-MocA_inositol_DH"/>
</dbReference>
<dbReference type="GO" id="GO:0000166">
    <property type="term" value="F:nucleotide binding"/>
    <property type="evidence" value="ECO:0007669"/>
    <property type="project" value="InterPro"/>
</dbReference>
<dbReference type="InterPro" id="IPR000683">
    <property type="entry name" value="Gfo/Idh/MocA-like_OxRdtase_N"/>
</dbReference>
<dbReference type="SUPFAM" id="SSF55347">
    <property type="entry name" value="Glyceraldehyde-3-phosphate dehydrogenase-like, C-terminal domain"/>
    <property type="match status" value="1"/>
</dbReference>
<dbReference type="Proteomes" id="UP000032232">
    <property type="component" value="Unassembled WGS sequence"/>
</dbReference>
<dbReference type="RefSeq" id="WP_043918438.1">
    <property type="nucleotide sequence ID" value="NZ_FZPF01000003.1"/>
</dbReference>
<evidence type="ECO:0000313" key="3">
    <source>
        <dbReference type="EMBL" id="KIT16631.1"/>
    </source>
</evidence>
<keyword evidence="3" id="KW-0560">Oxidoreductase</keyword>
<dbReference type="Gene3D" id="3.40.50.720">
    <property type="entry name" value="NAD(P)-binding Rossmann-like Domain"/>
    <property type="match status" value="1"/>
</dbReference>
<dbReference type="Pfam" id="PF01408">
    <property type="entry name" value="GFO_IDH_MocA"/>
    <property type="match status" value="1"/>
</dbReference>
<feature type="domain" description="Gfo/Idh/MocA-like oxidoreductase N-terminal" evidence="1">
    <location>
        <begin position="2"/>
        <end position="120"/>
    </location>
</feature>
<dbReference type="Gene3D" id="3.30.360.10">
    <property type="entry name" value="Dihydrodipicolinate Reductase, domain 2"/>
    <property type="match status" value="1"/>
</dbReference>
<sequence>MIRYGLIGGGMMGQEHIRNINLLEGARVTAVADPDEGMRRLSLATAQSNRGYLTAEDLIAREEVDAYLVAAPNDLHAGLVQRLLATDKPILVEKPLATTTADCRDLLNMAKGRRAPVWVAMEYRYMPPVQHMLAALDQGATGTPRMVSIREHRFPFLPKVDAWNRFNARTGGTLVEKCCHFWDLMRLILRADPVRVYASAGIDVNHRDERYYGARPDIVDNAFVVVDFSNGARGMLDLCMFAEGSHWQEQIAVTGENARIEAFIPGPARFAPDGKPREAEVVTSIRALKEEVREVVHTPPELLIAGDHHGSTFYQHERFLKLVREGGGVPEVTLDDGYWSVLVGEAAEESARSGQAIDLRGRGA</sequence>
<proteinExistence type="predicted"/>
<evidence type="ECO:0000313" key="4">
    <source>
        <dbReference type="Proteomes" id="UP000032232"/>
    </source>
</evidence>
<reference evidence="3 4" key="1">
    <citation type="submission" date="2015-02" db="EMBL/GenBank/DDBJ databases">
        <title>Genome Sequence of Jannaschia aquimarina DSM28248, a member of the Roseobacter clade.</title>
        <authorList>
            <person name="Voget S."/>
            <person name="Daniel R."/>
        </authorList>
    </citation>
    <scope>NUCLEOTIDE SEQUENCE [LARGE SCALE GENOMIC DNA]</scope>
    <source>
        <strain evidence="3 4">GSW-M26</strain>
    </source>
</reference>
<dbReference type="Pfam" id="PF02894">
    <property type="entry name" value="GFO_IDH_MocA_C"/>
    <property type="match status" value="1"/>
</dbReference>
<accession>A0A0D1EI91</accession>
<feature type="domain" description="Gfo/Idh/MocA-like oxidoreductase C-terminal" evidence="2">
    <location>
        <begin position="135"/>
        <end position="358"/>
    </location>
</feature>
<dbReference type="OrthoDB" id="9815825at2"/>
<gene>
    <name evidence="3" type="primary">iolG</name>
    <name evidence="3" type="ORF">jaqu_15980</name>
</gene>